<keyword evidence="3" id="KW-1185">Reference proteome</keyword>
<gene>
    <name evidence="2" type="ORF">M9458_031098</name>
</gene>
<evidence type="ECO:0000313" key="2">
    <source>
        <dbReference type="EMBL" id="KAL0175130.1"/>
    </source>
</evidence>
<evidence type="ECO:0000256" key="1">
    <source>
        <dbReference type="SAM" id="Phobius"/>
    </source>
</evidence>
<accession>A0ABD0PMW9</accession>
<dbReference type="SUPFAM" id="SSF48056">
    <property type="entry name" value="Di-copper centre-containing domain"/>
    <property type="match status" value="1"/>
</dbReference>
<name>A0ABD0PMW9_CIRMR</name>
<dbReference type="EMBL" id="JAMKFB020000015">
    <property type="protein sequence ID" value="KAL0175130.1"/>
    <property type="molecule type" value="Genomic_DNA"/>
</dbReference>
<feature type="transmembrane region" description="Helical" evidence="1">
    <location>
        <begin position="84"/>
        <end position="109"/>
    </location>
</feature>
<keyword evidence="1" id="KW-1133">Transmembrane helix</keyword>
<protein>
    <recommendedName>
        <fullName evidence="4">Tyrosinase</fullName>
    </recommendedName>
</protein>
<feature type="non-terminal residue" evidence="2">
    <location>
        <position position="1"/>
    </location>
</feature>
<evidence type="ECO:0008006" key="4">
    <source>
        <dbReference type="Google" id="ProtNLM"/>
    </source>
</evidence>
<proteinExistence type="predicted"/>
<reference evidence="2 3" key="1">
    <citation type="submission" date="2024-05" db="EMBL/GenBank/DDBJ databases">
        <title>Genome sequencing and assembly of Indian major carp, Cirrhinus mrigala (Hamilton, 1822).</title>
        <authorList>
            <person name="Mohindra V."/>
            <person name="Chowdhury L.M."/>
            <person name="Lal K."/>
            <person name="Jena J.K."/>
        </authorList>
    </citation>
    <scope>NUCLEOTIDE SEQUENCE [LARGE SCALE GENOMIC DNA]</scope>
    <source>
        <strain evidence="2">CM1030</strain>
        <tissue evidence="2">Blood</tissue>
    </source>
</reference>
<organism evidence="2 3">
    <name type="scientific">Cirrhinus mrigala</name>
    <name type="common">Mrigala</name>
    <dbReference type="NCBI Taxonomy" id="683832"/>
    <lineage>
        <taxon>Eukaryota</taxon>
        <taxon>Metazoa</taxon>
        <taxon>Chordata</taxon>
        <taxon>Craniata</taxon>
        <taxon>Vertebrata</taxon>
        <taxon>Euteleostomi</taxon>
        <taxon>Actinopterygii</taxon>
        <taxon>Neopterygii</taxon>
        <taxon>Teleostei</taxon>
        <taxon>Ostariophysi</taxon>
        <taxon>Cypriniformes</taxon>
        <taxon>Cyprinidae</taxon>
        <taxon>Labeoninae</taxon>
        <taxon>Labeonini</taxon>
        <taxon>Cirrhinus</taxon>
    </lineage>
</organism>
<sequence>HQPPRTHYPTTNAPIGHNDGYYMVPFIPLYRNGDYFLSTKALGYEYAYLQDPISRSALIHFYLSSGQRFVQEFLTPYLEQAQQIWRWLLAAGIIGAAVAGIIATLIAVARKSYGERQPLLNSSEEEGSASYQTT</sequence>
<dbReference type="Proteomes" id="UP001529510">
    <property type="component" value="Unassembled WGS sequence"/>
</dbReference>
<dbReference type="AlphaFoldDB" id="A0ABD0PMW9"/>
<comment type="caution">
    <text evidence="2">The sequence shown here is derived from an EMBL/GenBank/DDBJ whole genome shotgun (WGS) entry which is preliminary data.</text>
</comment>
<keyword evidence="1" id="KW-0812">Transmembrane</keyword>
<keyword evidence="1" id="KW-0472">Membrane</keyword>
<feature type="non-terminal residue" evidence="2">
    <location>
        <position position="134"/>
    </location>
</feature>
<evidence type="ECO:0000313" key="3">
    <source>
        <dbReference type="Proteomes" id="UP001529510"/>
    </source>
</evidence>
<dbReference type="InterPro" id="IPR008922">
    <property type="entry name" value="Di-copper_centre_dom_sf"/>
</dbReference>